<dbReference type="GO" id="GO:0003676">
    <property type="term" value="F:nucleic acid binding"/>
    <property type="evidence" value="ECO:0007669"/>
    <property type="project" value="InterPro"/>
</dbReference>
<proteinExistence type="predicted"/>
<dbReference type="SUPFAM" id="SSF57756">
    <property type="entry name" value="Retrovirus zinc finger-like domains"/>
    <property type="match status" value="1"/>
</dbReference>
<evidence type="ECO:0000259" key="3">
    <source>
        <dbReference type="PROSITE" id="PS50158"/>
    </source>
</evidence>
<dbReference type="GO" id="GO:0008270">
    <property type="term" value="F:zinc ion binding"/>
    <property type="evidence" value="ECO:0007669"/>
    <property type="project" value="UniProtKB-KW"/>
</dbReference>
<dbReference type="RefSeq" id="XP_016512650.1">
    <property type="nucleotide sequence ID" value="XM_016657164.1"/>
</dbReference>
<name>A0A1S4DH05_TOBAC</name>
<accession>A0A1S4DH05</accession>
<reference evidence="4" key="1">
    <citation type="submission" date="2025-08" db="UniProtKB">
        <authorList>
            <consortium name="RefSeq"/>
        </authorList>
    </citation>
    <scope>IDENTIFICATION</scope>
</reference>
<keyword evidence="1" id="KW-0862">Zinc</keyword>
<sequence length="337" mass="38890">MVRRNGEVLERDNSNRSKKNDLCYKCGEAGNFMKNCSLLKQEFSKNFKRKRSAEYDSTFTLMAQSDDDNKEDRDSLTLALAKSKQTRDDLVTVVTDHRKTIEIFRKEKNYLLAKITDLRETIVKPEIKSKPENSGKGKERASEEHIRLEKELKATRTRIRGEVEKNRKLQAELKKGTVGGSGLKWIMDSRCSKHMTENTMDFLSLKALQGYGKKGYILGMGKKAKLIKIRRLGIKDLGDTSFSLLEILMKKDLVQRLSNSKFEEHDQLGNFDAKSDEGILLGYYPQSKAHKVYNNMEISGASNGKVDLMSKMKETCERQCNILFYFSRGTWYFNYYL</sequence>
<keyword evidence="1" id="KW-0863">Zinc-finger</keyword>
<gene>
    <name evidence="4" type="primary">LOC107829696</name>
</gene>
<evidence type="ECO:0000256" key="1">
    <source>
        <dbReference type="PROSITE-ProRule" id="PRU00047"/>
    </source>
</evidence>
<dbReference type="InterPro" id="IPR001878">
    <property type="entry name" value="Znf_CCHC"/>
</dbReference>
<keyword evidence="2" id="KW-0175">Coiled coil</keyword>
<feature type="domain" description="CCHC-type" evidence="3">
    <location>
        <begin position="23"/>
        <end position="36"/>
    </location>
</feature>
<organism evidence="4">
    <name type="scientific">Nicotiana tabacum</name>
    <name type="common">Common tobacco</name>
    <dbReference type="NCBI Taxonomy" id="4097"/>
    <lineage>
        <taxon>Eukaryota</taxon>
        <taxon>Viridiplantae</taxon>
        <taxon>Streptophyta</taxon>
        <taxon>Embryophyta</taxon>
        <taxon>Tracheophyta</taxon>
        <taxon>Spermatophyta</taxon>
        <taxon>Magnoliopsida</taxon>
        <taxon>eudicotyledons</taxon>
        <taxon>Gunneridae</taxon>
        <taxon>Pentapetalae</taxon>
        <taxon>asterids</taxon>
        <taxon>lamiids</taxon>
        <taxon>Solanales</taxon>
        <taxon>Solanaceae</taxon>
        <taxon>Nicotianoideae</taxon>
        <taxon>Nicotianeae</taxon>
        <taxon>Nicotiana</taxon>
    </lineage>
</organism>
<evidence type="ECO:0000256" key="2">
    <source>
        <dbReference type="SAM" id="Coils"/>
    </source>
</evidence>
<dbReference type="PaxDb" id="4097-A0A1S4DH05"/>
<dbReference type="InterPro" id="IPR036875">
    <property type="entry name" value="Znf_CCHC_sf"/>
</dbReference>
<evidence type="ECO:0000313" key="4">
    <source>
        <dbReference type="RefSeq" id="XP_016512650.1"/>
    </source>
</evidence>
<keyword evidence="1" id="KW-0479">Metal-binding</keyword>
<protein>
    <recommendedName>
        <fullName evidence="3">CCHC-type domain-containing protein</fullName>
    </recommendedName>
</protein>
<feature type="coiled-coil region" evidence="2">
    <location>
        <begin position="138"/>
        <end position="172"/>
    </location>
</feature>
<dbReference type="AlphaFoldDB" id="A0A1S4DH05"/>
<dbReference type="KEGG" id="nta:107829696"/>
<dbReference type="PROSITE" id="PS50158">
    <property type="entry name" value="ZF_CCHC"/>
    <property type="match status" value="1"/>
</dbReference>